<dbReference type="CDD" id="cd17328">
    <property type="entry name" value="MFS_spinster_like"/>
    <property type="match status" value="1"/>
</dbReference>
<evidence type="ECO:0000256" key="2">
    <source>
        <dbReference type="ARBA" id="ARBA00022448"/>
    </source>
</evidence>
<feature type="transmembrane region" description="Helical" evidence="6">
    <location>
        <begin position="444"/>
        <end position="466"/>
    </location>
</feature>
<comment type="subcellular location">
    <subcellularLocation>
        <location evidence="1">Membrane</location>
        <topology evidence="1">Multi-pass membrane protein</topology>
    </subcellularLocation>
</comment>
<feature type="transmembrane region" description="Helical" evidence="6">
    <location>
        <begin position="86"/>
        <end position="105"/>
    </location>
</feature>
<evidence type="ECO:0000256" key="3">
    <source>
        <dbReference type="ARBA" id="ARBA00022692"/>
    </source>
</evidence>
<feature type="transmembrane region" description="Helical" evidence="6">
    <location>
        <begin position="411"/>
        <end position="432"/>
    </location>
</feature>
<evidence type="ECO:0000313" key="8">
    <source>
        <dbReference type="EMBL" id="NTS63565.1"/>
    </source>
</evidence>
<feature type="transmembrane region" description="Helical" evidence="6">
    <location>
        <begin position="478"/>
        <end position="501"/>
    </location>
</feature>
<feature type="transmembrane region" description="Helical" evidence="6">
    <location>
        <begin position="187"/>
        <end position="206"/>
    </location>
</feature>
<protein>
    <submittedName>
        <fullName evidence="8">MFS transporter</fullName>
    </submittedName>
</protein>
<evidence type="ECO:0000313" key="9">
    <source>
        <dbReference type="Proteomes" id="UP000621447"/>
    </source>
</evidence>
<gene>
    <name evidence="8" type="ORF">HRV97_00145</name>
</gene>
<dbReference type="InterPro" id="IPR036259">
    <property type="entry name" value="MFS_trans_sf"/>
</dbReference>
<dbReference type="PANTHER" id="PTHR23505">
    <property type="entry name" value="SPINSTER"/>
    <property type="match status" value="1"/>
</dbReference>
<evidence type="ECO:0000259" key="7">
    <source>
        <dbReference type="PROSITE" id="PS50850"/>
    </source>
</evidence>
<dbReference type="InterPro" id="IPR044770">
    <property type="entry name" value="MFS_spinster-like"/>
</dbReference>
<proteinExistence type="predicted"/>
<feature type="domain" description="Major facilitator superfamily (MFS) profile" evidence="7">
    <location>
        <begin position="19"/>
        <end position="505"/>
    </location>
</feature>
<feature type="transmembrane region" description="Helical" evidence="6">
    <location>
        <begin position="145"/>
        <end position="167"/>
    </location>
</feature>
<organism evidence="8 9">
    <name type="scientific">Sphingomonas hominis</name>
    <dbReference type="NCBI Taxonomy" id="2741495"/>
    <lineage>
        <taxon>Bacteria</taxon>
        <taxon>Pseudomonadati</taxon>
        <taxon>Pseudomonadota</taxon>
        <taxon>Alphaproteobacteria</taxon>
        <taxon>Sphingomonadales</taxon>
        <taxon>Sphingomonadaceae</taxon>
        <taxon>Sphingomonas</taxon>
    </lineage>
</organism>
<evidence type="ECO:0000256" key="4">
    <source>
        <dbReference type="ARBA" id="ARBA00022989"/>
    </source>
</evidence>
<dbReference type="SUPFAM" id="SSF103473">
    <property type="entry name" value="MFS general substrate transporter"/>
    <property type="match status" value="1"/>
</dbReference>
<feature type="transmembrane region" description="Helical" evidence="6">
    <location>
        <begin position="280"/>
        <end position="298"/>
    </location>
</feature>
<sequence>MAGEVPQSEARASGYAWYVLALLFVVYILNFVDRQVISILAEDIKRDLHLKDEDLGFLYGTAFGVFYSLFGIPLGRLADSWSRVRLMTIGLGLWSTMTALSGFSLSGAQLTAARIGVGVGEATASPSAYSLISDYFPKKLRATALSIYSAGIYVGGGCSLFIGGAIVQRWNAAYPGGGPLGLVGWQAAFLAVGLPGLVLALWIATLREPIRGAVEGLPEPERHPAPFRAFFDELITILPPLTLIGALRGGTRALLVNLAGLGVVVAAVAVLLAAGEPAPQWLAVGTGCYAVFSWACALKRRDPATFALIVGTPAFVCTVVAYGLNAFLSYAASFWAAPYAMRVLGVEPATAGLILGGVGALSGFLGVTVGGVVGDRLRQRNPAGRLVMVIAGAILPVPFLAIGFTAASPALLYPCLFAAQFLASMALGSAAATTQDLVLPRMRGAATATFFIGTTLLGLALGPYLAGRVSTLTGSLSTGMLSLLLTVPITLGAAIAAYQLVPAAERTREERARAAGEVI</sequence>
<feature type="transmembrane region" description="Helical" evidence="6">
    <location>
        <begin position="254"/>
        <end position="274"/>
    </location>
</feature>
<accession>A0ABX2JI93</accession>
<evidence type="ECO:0000256" key="5">
    <source>
        <dbReference type="ARBA" id="ARBA00023136"/>
    </source>
</evidence>
<keyword evidence="2" id="KW-0813">Transport</keyword>
<dbReference type="Proteomes" id="UP000621447">
    <property type="component" value="Unassembled WGS sequence"/>
</dbReference>
<feature type="transmembrane region" description="Helical" evidence="6">
    <location>
        <begin position="386"/>
        <end position="405"/>
    </location>
</feature>
<feature type="transmembrane region" description="Helical" evidence="6">
    <location>
        <begin position="55"/>
        <end position="74"/>
    </location>
</feature>
<keyword evidence="9" id="KW-1185">Reference proteome</keyword>
<reference evidence="8 9" key="1">
    <citation type="submission" date="2020-06" db="EMBL/GenBank/DDBJ databases">
        <title>Sphingomonas hominis sp. nov., a member of the Sphingomonas, isolated from the hair of a 22-year-old girl.</title>
        <authorList>
            <person name="Zhang D.-F."/>
            <person name="Cui X.-W."/>
        </authorList>
    </citation>
    <scope>NUCLEOTIDE SEQUENCE [LARGE SCALE GENOMIC DNA]</scope>
    <source>
        <strain evidence="8 9">HHU CXW</strain>
    </source>
</reference>
<dbReference type="InterPro" id="IPR020846">
    <property type="entry name" value="MFS_dom"/>
</dbReference>
<keyword evidence="5 6" id="KW-0472">Membrane</keyword>
<feature type="transmembrane region" description="Helical" evidence="6">
    <location>
        <begin position="15"/>
        <end position="32"/>
    </location>
</feature>
<evidence type="ECO:0000256" key="1">
    <source>
        <dbReference type="ARBA" id="ARBA00004141"/>
    </source>
</evidence>
<feature type="transmembrane region" description="Helical" evidence="6">
    <location>
        <begin position="351"/>
        <end position="374"/>
    </location>
</feature>
<dbReference type="Gene3D" id="1.20.1250.20">
    <property type="entry name" value="MFS general substrate transporter like domains"/>
    <property type="match status" value="2"/>
</dbReference>
<dbReference type="Pfam" id="PF07690">
    <property type="entry name" value="MFS_1"/>
    <property type="match status" value="1"/>
</dbReference>
<feature type="transmembrane region" description="Helical" evidence="6">
    <location>
        <begin position="305"/>
        <end position="331"/>
    </location>
</feature>
<evidence type="ECO:0000256" key="6">
    <source>
        <dbReference type="SAM" id="Phobius"/>
    </source>
</evidence>
<dbReference type="EMBL" id="JABULH010000001">
    <property type="protein sequence ID" value="NTS63565.1"/>
    <property type="molecule type" value="Genomic_DNA"/>
</dbReference>
<dbReference type="PANTHER" id="PTHR23505:SF79">
    <property type="entry name" value="PROTEIN SPINSTER"/>
    <property type="match status" value="1"/>
</dbReference>
<comment type="caution">
    <text evidence="8">The sequence shown here is derived from an EMBL/GenBank/DDBJ whole genome shotgun (WGS) entry which is preliminary data.</text>
</comment>
<dbReference type="PROSITE" id="PS50850">
    <property type="entry name" value="MFS"/>
    <property type="match status" value="1"/>
</dbReference>
<keyword evidence="3 6" id="KW-0812">Transmembrane</keyword>
<dbReference type="InterPro" id="IPR011701">
    <property type="entry name" value="MFS"/>
</dbReference>
<keyword evidence="4 6" id="KW-1133">Transmembrane helix</keyword>
<name>A0ABX2JI93_9SPHN</name>